<keyword evidence="9" id="KW-0472">Membrane</keyword>
<keyword evidence="8" id="KW-0325">Glycoprotein</keyword>
<dbReference type="InterPro" id="IPR003137">
    <property type="entry name" value="PA_domain"/>
</dbReference>
<dbReference type="SUPFAM" id="SSF52025">
    <property type="entry name" value="PA domain"/>
    <property type="match status" value="1"/>
</dbReference>
<feature type="domain" description="Peptidase M28" evidence="12">
    <location>
        <begin position="388"/>
        <end position="587"/>
    </location>
</feature>
<evidence type="ECO:0000259" key="10">
    <source>
        <dbReference type="Pfam" id="PF02225"/>
    </source>
</evidence>
<dbReference type="Proteomes" id="UP000007110">
    <property type="component" value="Unassembled WGS sequence"/>
</dbReference>
<reference evidence="13" key="2">
    <citation type="submission" date="2021-01" db="UniProtKB">
        <authorList>
            <consortium name="EnsemblMetazoa"/>
        </authorList>
    </citation>
    <scope>IDENTIFICATION</scope>
</reference>
<dbReference type="GO" id="GO:0004180">
    <property type="term" value="F:carboxypeptidase activity"/>
    <property type="evidence" value="ECO:0000318"/>
    <property type="project" value="GO_Central"/>
</dbReference>
<dbReference type="OMA" id="QGSTEWV"/>
<dbReference type="GO" id="GO:0046872">
    <property type="term" value="F:metal ion binding"/>
    <property type="evidence" value="ECO:0007669"/>
    <property type="project" value="UniProtKB-KW"/>
</dbReference>
<dbReference type="GO" id="GO:0006508">
    <property type="term" value="P:proteolysis"/>
    <property type="evidence" value="ECO:0007669"/>
    <property type="project" value="UniProtKB-KW"/>
</dbReference>
<dbReference type="Pfam" id="PF04253">
    <property type="entry name" value="TFR_dimer"/>
    <property type="match status" value="1"/>
</dbReference>
<dbReference type="InterPro" id="IPR046450">
    <property type="entry name" value="PA_dom_sf"/>
</dbReference>
<feature type="domain" description="PA" evidence="10">
    <location>
        <begin position="203"/>
        <end position="291"/>
    </location>
</feature>
<evidence type="ECO:0000256" key="6">
    <source>
        <dbReference type="ARBA" id="ARBA00022833"/>
    </source>
</evidence>
<keyword evidence="5" id="KW-0378">Hydrolase</keyword>
<evidence type="ECO:0000256" key="7">
    <source>
        <dbReference type="ARBA" id="ARBA00023049"/>
    </source>
</evidence>
<dbReference type="Gene3D" id="3.50.30.30">
    <property type="match status" value="1"/>
</dbReference>
<comment type="cofactor">
    <cofactor evidence="1">
        <name>Zn(2+)</name>
        <dbReference type="ChEBI" id="CHEBI:29105"/>
    </cofactor>
</comment>
<dbReference type="FunFam" id="3.40.630.10:FF:000089">
    <property type="entry name" value="N-acetylated alpha-linked acidic dipeptidase like 1"/>
    <property type="match status" value="1"/>
</dbReference>
<protein>
    <submittedName>
        <fullName evidence="13">Uncharacterized protein</fullName>
    </submittedName>
</protein>
<dbReference type="Pfam" id="PF02225">
    <property type="entry name" value="PA"/>
    <property type="match status" value="1"/>
</dbReference>
<evidence type="ECO:0000256" key="9">
    <source>
        <dbReference type="SAM" id="Phobius"/>
    </source>
</evidence>
<feature type="domain" description="Transferrin receptor-like dimerisation" evidence="11">
    <location>
        <begin position="654"/>
        <end position="774"/>
    </location>
</feature>
<dbReference type="FunFam" id="3.50.30.30:FF:000114">
    <property type="entry name" value="Uncharacterized protein"/>
    <property type="match status" value="1"/>
</dbReference>
<sequence length="782" mass="86397">MSLEESPSGAAYESLGADDSVLTFRKSEQKRGTMGRGNRSHLILIWIVGLCIGVGVGVLIGWFSSQAKFPDEEAYNLWRQALTEEDAQKISKLLIDELKADNIKENLRYLTSRPHLAGTPADKENAEWVKDRWIEQGLDSANVIPYKVLLSYPNVDKPNYVYILNGNGSVYFQSAREEAPLKQGDLKEGTVPPFNAYSANGTVTGELVYVNYGRIEDFQKLTGELNIDLTGKIAIARYGKIFRGDKAKHATKYGAAGLILFSDPADYAVENDLGVYPDTWYLPGTGVQRGSLHIPMGLGGDPLSPGYPSYETAYKTSEDAAGLPTIPVQPIGYGDAKMILEQLAGPKAPDEWQGNIHNLTYNLGPGYVGGRTVKLEVNTHNEERFTYNTIGIIRGSIEPDRYIIAGNHRDAWVYGAVDPSSGTAALMEMSRAMGKLVKDGKWRPRRSIVFASWAAEEYSLIGSTEWVEEFTKNLGSRTVAYLNIDISVEGNYTFRLKSTPNLYEAVFSATKNVPDVPFPGHSSTVYDTWLDRTGKGGDRPSVRNIGSGSDYASFLGEIGVPSVDLRYTFNSDLGLSSYPLYHSMYETFFLVSEIMDHSFEYHLAVTRVWAELARSLADSLILPIGVVDTAEKITGSIATLKDFYEDQMAEQGITWDTIESASSNLTTAAKAFESNVADMEKNDPFAVRRVNDQLMQFERAFIDPLGLPGRNLQRHVVFAPSSKDAYKGDAFPGIVDLMFDINNPEGDVSDDWEALKQHMSVVAFTLQSAASTLKDVDILHRD</sequence>
<dbReference type="GO" id="GO:0008237">
    <property type="term" value="F:metallopeptidase activity"/>
    <property type="evidence" value="ECO:0007669"/>
    <property type="project" value="UniProtKB-KW"/>
</dbReference>
<comment type="similarity">
    <text evidence="2">Belongs to the peptidase M28 family. M28B subfamily.</text>
</comment>
<evidence type="ECO:0000256" key="2">
    <source>
        <dbReference type="ARBA" id="ARBA00005634"/>
    </source>
</evidence>
<keyword evidence="7" id="KW-0482">Metalloprotease</keyword>
<dbReference type="Gene3D" id="1.20.930.40">
    <property type="entry name" value="Transferrin receptor-like, dimerisation domain"/>
    <property type="match status" value="1"/>
</dbReference>
<evidence type="ECO:0000256" key="1">
    <source>
        <dbReference type="ARBA" id="ARBA00001947"/>
    </source>
</evidence>
<dbReference type="Gene3D" id="3.40.630.10">
    <property type="entry name" value="Zn peptidases"/>
    <property type="match status" value="1"/>
</dbReference>
<dbReference type="OrthoDB" id="5841748at2759"/>
<dbReference type="InterPro" id="IPR039373">
    <property type="entry name" value="Peptidase_M28B"/>
</dbReference>
<dbReference type="SUPFAM" id="SSF53187">
    <property type="entry name" value="Zn-dependent exopeptidases"/>
    <property type="match status" value="1"/>
</dbReference>
<dbReference type="FunFam" id="1.20.930.40:FF:000001">
    <property type="entry name" value="N-acetylated-alpha-linked acidic dipeptidase 2"/>
    <property type="match status" value="1"/>
</dbReference>
<feature type="transmembrane region" description="Helical" evidence="9">
    <location>
        <begin position="41"/>
        <end position="63"/>
    </location>
</feature>
<dbReference type="EnsemblMetazoa" id="XM_003723546">
    <property type="protein sequence ID" value="XP_003723594"/>
    <property type="gene ID" value="LOC579656"/>
</dbReference>
<dbReference type="InterPro" id="IPR007365">
    <property type="entry name" value="TFR-like_dimer_dom"/>
</dbReference>
<dbReference type="PANTHER" id="PTHR10404">
    <property type="entry name" value="N-ACETYLATED-ALPHA-LINKED ACIDIC DIPEPTIDASE"/>
    <property type="match status" value="1"/>
</dbReference>
<dbReference type="InterPro" id="IPR036757">
    <property type="entry name" value="TFR-like_dimer_dom_sf"/>
</dbReference>
<organism evidence="13 14">
    <name type="scientific">Strongylocentrotus purpuratus</name>
    <name type="common">Purple sea urchin</name>
    <dbReference type="NCBI Taxonomy" id="7668"/>
    <lineage>
        <taxon>Eukaryota</taxon>
        <taxon>Metazoa</taxon>
        <taxon>Echinodermata</taxon>
        <taxon>Eleutherozoa</taxon>
        <taxon>Echinozoa</taxon>
        <taxon>Echinoidea</taxon>
        <taxon>Euechinoidea</taxon>
        <taxon>Echinacea</taxon>
        <taxon>Camarodonta</taxon>
        <taxon>Echinidea</taxon>
        <taxon>Strongylocentrotidae</taxon>
        <taxon>Strongylocentrotus</taxon>
    </lineage>
</organism>
<dbReference type="InterPro" id="IPR007484">
    <property type="entry name" value="Peptidase_M28"/>
</dbReference>
<dbReference type="InParanoid" id="A0A7M7LL05"/>
<evidence type="ECO:0000313" key="14">
    <source>
        <dbReference type="Proteomes" id="UP000007110"/>
    </source>
</evidence>
<accession>A0A7M7LL05</accession>
<keyword evidence="4" id="KW-0479">Metal-binding</keyword>
<name>A0A7M7LL05_STRPU</name>
<evidence type="ECO:0000256" key="8">
    <source>
        <dbReference type="ARBA" id="ARBA00023180"/>
    </source>
</evidence>
<reference evidence="14" key="1">
    <citation type="submission" date="2015-02" db="EMBL/GenBank/DDBJ databases">
        <title>Genome sequencing for Strongylocentrotus purpuratus.</title>
        <authorList>
            <person name="Murali S."/>
            <person name="Liu Y."/>
            <person name="Vee V."/>
            <person name="English A."/>
            <person name="Wang M."/>
            <person name="Skinner E."/>
            <person name="Han Y."/>
            <person name="Muzny D.M."/>
            <person name="Worley K.C."/>
            <person name="Gibbs R.A."/>
        </authorList>
    </citation>
    <scope>NUCLEOTIDE SEQUENCE</scope>
</reference>
<dbReference type="Pfam" id="PF04389">
    <property type="entry name" value="Peptidase_M28"/>
    <property type="match status" value="1"/>
</dbReference>
<evidence type="ECO:0000256" key="3">
    <source>
        <dbReference type="ARBA" id="ARBA00022670"/>
    </source>
</evidence>
<keyword evidence="9" id="KW-0812">Transmembrane</keyword>
<proteinExistence type="inferred from homology"/>
<evidence type="ECO:0000259" key="12">
    <source>
        <dbReference type="Pfam" id="PF04389"/>
    </source>
</evidence>
<keyword evidence="9" id="KW-1133">Transmembrane helix</keyword>
<dbReference type="CDD" id="cd08022">
    <property type="entry name" value="M28_PSMA_like"/>
    <property type="match status" value="1"/>
</dbReference>
<dbReference type="PANTHER" id="PTHR10404:SF77">
    <property type="entry name" value="GLUTAMATE CARBOXYPEPTIDASE 2 HOMOLOG"/>
    <property type="match status" value="1"/>
</dbReference>
<dbReference type="AlphaFoldDB" id="A0A7M7LL05"/>
<dbReference type="KEGG" id="spu:579656"/>
<evidence type="ECO:0000256" key="4">
    <source>
        <dbReference type="ARBA" id="ARBA00022723"/>
    </source>
</evidence>
<dbReference type="CDD" id="cd02121">
    <property type="entry name" value="PA_GCPII_like"/>
    <property type="match status" value="1"/>
</dbReference>
<keyword evidence="3" id="KW-0645">Protease</keyword>
<evidence type="ECO:0000313" key="13">
    <source>
        <dbReference type="EnsemblMetazoa" id="XP_003723594"/>
    </source>
</evidence>
<evidence type="ECO:0000259" key="11">
    <source>
        <dbReference type="Pfam" id="PF04253"/>
    </source>
</evidence>
<keyword evidence="14" id="KW-1185">Reference proteome</keyword>
<dbReference type="RefSeq" id="XP_003723594.2">
    <property type="nucleotide sequence ID" value="XM_003723546.3"/>
</dbReference>
<keyword evidence="6" id="KW-0862">Zinc</keyword>
<evidence type="ECO:0000256" key="5">
    <source>
        <dbReference type="ARBA" id="ARBA00022801"/>
    </source>
</evidence>
<dbReference type="GeneID" id="579656"/>
<dbReference type="SUPFAM" id="SSF47672">
    <property type="entry name" value="Transferrin receptor-like dimerisation domain"/>
    <property type="match status" value="1"/>
</dbReference>